<evidence type="ECO:0000313" key="3">
    <source>
        <dbReference type="Proteomes" id="UP000695007"/>
    </source>
</evidence>
<organism evidence="3 4">
    <name type="scientific">Ceratosolen solmsi marchali</name>
    <dbReference type="NCBI Taxonomy" id="326594"/>
    <lineage>
        <taxon>Eukaryota</taxon>
        <taxon>Metazoa</taxon>
        <taxon>Ecdysozoa</taxon>
        <taxon>Arthropoda</taxon>
        <taxon>Hexapoda</taxon>
        <taxon>Insecta</taxon>
        <taxon>Pterygota</taxon>
        <taxon>Neoptera</taxon>
        <taxon>Endopterygota</taxon>
        <taxon>Hymenoptera</taxon>
        <taxon>Apocrita</taxon>
        <taxon>Proctotrupomorpha</taxon>
        <taxon>Chalcidoidea</taxon>
        <taxon>Agaonidae</taxon>
        <taxon>Agaoninae</taxon>
        <taxon>Ceratosolen</taxon>
    </lineage>
</organism>
<keyword evidence="3" id="KW-1185">Reference proteome</keyword>
<dbReference type="SUPFAM" id="SSF56112">
    <property type="entry name" value="Protein kinase-like (PK-like)"/>
    <property type="match status" value="1"/>
</dbReference>
<dbReference type="InterPro" id="IPR000719">
    <property type="entry name" value="Prot_kinase_dom"/>
</dbReference>
<dbReference type="Proteomes" id="UP000695007">
    <property type="component" value="Unplaced"/>
</dbReference>
<proteinExistence type="inferred from homology"/>
<evidence type="ECO:0000259" key="2">
    <source>
        <dbReference type="PROSITE" id="PS50011"/>
    </source>
</evidence>
<dbReference type="PROSITE" id="PS50011">
    <property type="entry name" value="PROTEIN_KINASE_DOM"/>
    <property type="match status" value="1"/>
</dbReference>
<dbReference type="SMART" id="SM00220">
    <property type="entry name" value="S_TKc"/>
    <property type="match status" value="1"/>
</dbReference>
<accession>A0AAJ6YFC6</accession>
<evidence type="ECO:0000313" key="4">
    <source>
        <dbReference type="RefSeq" id="XP_011497019.1"/>
    </source>
</evidence>
<dbReference type="SUPFAM" id="SSF48371">
    <property type="entry name" value="ARM repeat"/>
    <property type="match status" value="1"/>
</dbReference>
<dbReference type="RefSeq" id="XP_011497019.1">
    <property type="nucleotide sequence ID" value="XM_011498717.1"/>
</dbReference>
<name>A0AAJ6YFC6_9HYME</name>
<dbReference type="Gene3D" id="1.25.10.10">
    <property type="entry name" value="Leucine-rich Repeat Variant"/>
    <property type="match status" value="1"/>
</dbReference>
<dbReference type="GO" id="GO:0005524">
    <property type="term" value="F:ATP binding"/>
    <property type="evidence" value="ECO:0007669"/>
    <property type="project" value="InterPro"/>
</dbReference>
<dbReference type="PANTHER" id="PTHR12984">
    <property type="entry name" value="SCY1-RELATED S/T PROTEIN KINASE-LIKE"/>
    <property type="match status" value="1"/>
</dbReference>
<reference evidence="4" key="1">
    <citation type="submission" date="2025-08" db="UniProtKB">
        <authorList>
            <consortium name="RefSeq"/>
        </authorList>
    </citation>
    <scope>IDENTIFICATION</scope>
</reference>
<sequence length="823" mass="93999">MEVLNKLRNTVSNTLSNTVSSTAHGLSQLSSVLPGNPVAREFEVSSFICSAGPGLLWKVYSGFKKSTKQKAAIFVFEKRLLDQWPEKSIRDNVVEILKKGVIQLTKLKHPQILTVQHPLEESRDSLSFATEPVFASLANLLGCIDNLPYSSQAILKDYKILDLEMKFGLFQLGESLTFLHNDVKMLHRNLCPESIIINDHGDWKIFGFDFCAINQASEDKPSWLYIDHNSIPSIIKTSMHYQAPECVKATAIGPTSDIFSLGVLICFLYMSYNTSWNLQKDISNYTHYLKELNVDLPNSLKETVKLMLHRDPELRPDAYQFIKIEYFKDIEVKTLIYLDKLFQWDNLQKSQFYKRLPQILKQFPRRVIFQKVLPALQKEFINTRMIPFLLPSILQVTEDCTMDEFNKHIFPMLKQILVIEEPPQISLLLLQKIELLLKWCLPDIVKNYIVPMMTRALDSNLELLQEHCLIALPSIIMSTDSSCIKNSIIPRIKKICLHKKSENYSLGIRVNSLLCLSKILENLDPWIVQEEILPFLQQVPCAGEPAILMAMIGIFKLILTNSKLGISKENLATNILPFLLPLCIEQSFSPKQYELLVSLVNEMVTQVTIEHRKVLHQLQKTKQFHGNISSSMNQLEDTVISSTNSFEIFESNSFTTSIKNKPQSSQSQSLSLAEKHRLAKQQEICQRMENQTPLIPSITSPTTTKKTPKDLTDTLSANNFNELNWSYNNMNLSSITPNLSINNFPSNGASQVHQNQMSQRQQLPFTLNCNQTMPQTFNTFTNTIQLRDPNTGWWSPTMMTANSSLQVQNTPKLSSEEIMDLLK</sequence>
<dbReference type="AlphaFoldDB" id="A0AAJ6YFC6"/>
<dbReference type="KEGG" id="csol:105361509"/>
<dbReference type="Gene3D" id="3.30.200.20">
    <property type="entry name" value="Phosphorylase Kinase, domain 1"/>
    <property type="match status" value="1"/>
</dbReference>
<dbReference type="PANTHER" id="PTHR12984:SF6">
    <property type="entry name" value="SCY1-LIKE PROTEIN 2"/>
    <property type="match status" value="1"/>
</dbReference>
<protein>
    <submittedName>
        <fullName evidence="4">SCY1-like protein 2</fullName>
    </submittedName>
</protein>
<dbReference type="InterPro" id="IPR051177">
    <property type="entry name" value="CIK-Related_Protein"/>
</dbReference>
<dbReference type="GeneID" id="105361509"/>
<dbReference type="GO" id="GO:0004672">
    <property type="term" value="F:protein kinase activity"/>
    <property type="evidence" value="ECO:0007669"/>
    <property type="project" value="InterPro"/>
</dbReference>
<evidence type="ECO:0000256" key="1">
    <source>
        <dbReference type="ARBA" id="ARBA00038349"/>
    </source>
</evidence>
<dbReference type="CDD" id="cd14011">
    <property type="entry name" value="PK_SCY1_like"/>
    <property type="match status" value="1"/>
</dbReference>
<dbReference type="InterPro" id="IPR011989">
    <property type="entry name" value="ARM-like"/>
</dbReference>
<dbReference type="Gene3D" id="1.10.510.10">
    <property type="entry name" value="Transferase(Phosphotransferase) domain 1"/>
    <property type="match status" value="1"/>
</dbReference>
<gene>
    <name evidence="4" type="primary">LOC105361509</name>
</gene>
<dbReference type="FunFam" id="3.30.200.20:FF:000179">
    <property type="entry name" value="SCY1 like pseudokinase 2"/>
    <property type="match status" value="1"/>
</dbReference>
<feature type="domain" description="Protein kinase" evidence="2">
    <location>
        <begin position="45"/>
        <end position="327"/>
    </location>
</feature>
<dbReference type="Pfam" id="PF00069">
    <property type="entry name" value="Pkinase"/>
    <property type="match status" value="1"/>
</dbReference>
<dbReference type="InterPro" id="IPR011009">
    <property type="entry name" value="Kinase-like_dom_sf"/>
</dbReference>
<comment type="similarity">
    <text evidence="1">Belongs to the protein kinase superfamily.</text>
</comment>
<dbReference type="InterPro" id="IPR016024">
    <property type="entry name" value="ARM-type_fold"/>
</dbReference>